<feature type="compositionally biased region" description="Basic and acidic residues" evidence="8">
    <location>
        <begin position="18"/>
        <end position="28"/>
    </location>
</feature>
<keyword evidence="4" id="KW-0645">Protease</keyword>
<dbReference type="PROSITE" id="PS00973">
    <property type="entry name" value="USP_2"/>
    <property type="match status" value="1"/>
</dbReference>
<gene>
    <name evidence="11" type="ORF">LAZ67_17002598</name>
</gene>
<dbReference type="EMBL" id="CP092879">
    <property type="protein sequence ID" value="UYV79435.1"/>
    <property type="molecule type" value="Genomic_DNA"/>
</dbReference>
<evidence type="ECO:0000256" key="6">
    <source>
        <dbReference type="ARBA" id="ARBA00022801"/>
    </source>
</evidence>
<dbReference type="Gene3D" id="3.90.70.10">
    <property type="entry name" value="Cysteine proteinases"/>
    <property type="match status" value="1"/>
</dbReference>
<dbReference type="PANTHER" id="PTHR24006">
    <property type="entry name" value="UBIQUITIN CARBOXYL-TERMINAL HYDROLASE"/>
    <property type="match status" value="1"/>
</dbReference>
<keyword evidence="12" id="KW-1185">Reference proteome</keyword>
<dbReference type="InterPro" id="IPR038765">
    <property type="entry name" value="Papain-like_cys_pep_sf"/>
</dbReference>
<dbReference type="InterPro" id="IPR050164">
    <property type="entry name" value="Peptidase_C19"/>
</dbReference>
<evidence type="ECO:0000256" key="3">
    <source>
        <dbReference type="ARBA" id="ARBA00012759"/>
    </source>
</evidence>
<evidence type="ECO:0000256" key="1">
    <source>
        <dbReference type="ARBA" id="ARBA00000707"/>
    </source>
</evidence>
<dbReference type="PROSITE" id="PS50235">
    <property type="entry name" value="USP_3"/>
    <property type="match status" value="1"/>
</dbReference>
<dbReference type="PANTHER" id="PTHR24006:SF888">
    <property type="entry name" value="UBIQUITIN CARBOXYL-TERMINAL HYDROLASE 30"/>
    <property type="match status" value="1"/>
</dbReference>
<organism evidence="11 12">
    <name type="scientific">Cordylochernes scorpioides</name>
    <dbReference type="NCBI Taxonomy" id="51811"/>
    <lineage>
        <taxon>Eukaryota</taxon>
        <taxon>Metazoa</taxon>
        <taxon>Ecdysozoa</taxon>
        <taxon>Arthropoda</taxon>
        <taxon>Chelicerata</taxon>
        <taxon>Arachnida</taxon>
        <taxon>Pseudoscorpiones</taxon>
        <taxon>Cheliferoidea</taxon>
        <taxon>Chernetidae</taxon>
        <taxon>Cordylochernes</taxon>
    </lineage>
</organism>
<keyword evidence="6" id="KW-0378">Hydrolase</keyword>
<evidence type="ECO:0000256" key="4">
    <source>
        <dbReference type="ARBA" id="ARBA00022670"/>
    </source>
</evidence>
<dbReference type="SUPFAM" id="SSF54001">
    <property type="entry name" value="Cysteine proteinases"/>
    <property type="match status" value="1"/>
</dbReference>
<dbReference type="Proteomes" id="UP001235939">
    <property type="component" value="Chromosome 17"/>
</dbReference>
<keyword evidence="9" id="KW-0812">Transmembrane</keyword>
<keyword evidence="7" id="KW-0788">Thiol protease</keyword>
<accession>A0ABY6LE44</accession>
<reference evidence="11 12" key="1">
    <citation type="submission" date="2022-01" db="EMBL/GenBank/DDBJ databases">
        <title>A chromosomal length assembly of Cordylochernes scorpioides.</title>
        <authorList>
            <person name="Zeh D."/>
            <person name="Zeh J."/>
        </authorList>
    </citation>
    <scope>NUCLEOTIDE SEQUENCE [LARGE SCALE GENOMIC DNA]</scope>
    <source>
        <strain evidence="11">IN4F17</strain>
        <tissue evidence="11">Whole Body</tissue>
    </source>
</reference>
<dbReference type="InterPro" id="IPR028889">
    <property type="entry name" value="USP"/>
</dbReference>
<dbReference type="Pfam" id="PF00443">
    <property type="entry name" value="UCH"/>
    <property type="match status" value="1"/>
</dbReference>
<keyword evidence="5" id="KW-0833">Ubl conjugation pathway</keyword>
<dbReference type="InterPro" id="IPR018200">
    <property type="entry name" value="USP_CS"/>
</dbReference>
<keyword evidence="9" id="KW-0472">Membrane</keyword>
<sequence>MRFRREKRYRREGRLRRKGDSGERGGSSEKDWLRRERLDSIPLWILASFVTAGIALLYIFWGPSQKYKRKQVLQSLAACRSWVIWLERCQHSYHVNNNSSLFGALHNTITALNEPEISRGCCSPQLVITALRANRWVITNEEQDAHELYHVLTSTLEEEETRAKKVILSFSDLASLEKPDVSPVRAIVGRGGMEVPSAVQLGGFSSPTRGLMANQLRCQMCGYHYPVCYDTFDSVSLVLPSAHPTLHDCLRKFISPEVVLDGVCEKCSGAATKTTFIKQLTFGKLPECLCFHLQRTIWLPNMPVKKFEHVSFPEFLDMDSYLYCRQQSLARSAATFPWARLIGGTYLDLRPTGSNGLGESSKSHLYQLQAVVVHIGDMYSGHFITYRRSPYNSTDWFCTSDAAVRRVTISEVLGSTAFMLFYEAYPSTSPSTVLTTQLPSSWAASI</sequence>
<evidence type="ECO:0000256" key="8">
    <source>
        <dbReference type="SAM" id="MobiDB-lite"/>
    </source>
</evidence>
<proteinExistence type="inferred from homology"/>
<feature type="region of interest" description="Disordered" evidence="8">
    <location>
        <begin position="1"/>
        <end position="28"/>
    </location>
</feature>
<dbReference type="InterPro" id="IPR001394">
    <property type="entry name" value="Peptidase_C19_UCH"/>
</dbReference>
<keyword evidence="9" id="KW-1133">Transmembrane helix</keyword>
<comment type="similarity">
    <text evidence="2">Belongs to the peptidase C19 family.</text>
</comment>
<evidence type="ECO:0000256" key="9">
    <source>
        <dbReference type="SAM" id="Phobius"/>
    </source>
</evidence>
<evidence type="ECO:0000256" key="5">
    <source>
        <dbReference type="ARBA" id="ARBA00022786"/>
    </source>
</evidence>
<protein>
    <recommendedName>
        <fullName evidence="3">ubiquitinyl hydrolase 1</fullName>
        <ecNumber evidence="3">3.4.19.12</ecNumber>
    </recommendedName>
</protein>
<evidence type="ECO:0000313" key="12">
    <source>
        <dbReference type="Proteomes" id="UP001235939"/>
    </source>
</evidence>
<dbReference type="CDD" id="cd02662">
    <property type="entry name" value="Peptidase_C19F"/>
    <property type="match status" value="1"/>
</dbReference>
<evidence type="ECO:0000256" key="2">
    <source>
        <dbReference type="ARBA" id="ARBA00009085"/>
    </source>
</evidence>
<evidence type="ECO:0000313" key="11">
    <source>
        <dbReference type="EMBL" id="UYV79435.1"/>
    </source>
</evidence>
<feature type="transmembrane region" description="Helical" evidence="9">
    <location>
        <begin position="41"/>
        <end position="61"/>
    </location>
</feature>
<feature type="compositionally biased region" description="Basic residues" evidence="8">
    <location>
        <begin position="1"/>
        <end position="17"/>
    </location>
</feature>
<evidence type="ECO:0000256" key="7">
    <source>
        <dbReference type="ARBA" id="ARBA00022807"/>
    </source>
</evidence>
<comment type="catalytic activity">
    <reaction evidence="1">
        <text>Thiol-dependent hydrolysis of ester, thioester, amide, peptide and isopeptide bonds formed by the C-terminal Gly of ubiquitin (a 76-residue protein attached to proteins as an intracellular targeting signal).</text>
        <dbReference type="EC" id="3.4.19.12"/>
    </reaction>
</comment>
<dbReference type="EC" id="3.4.19.12" evidence="3"/>
<name>A0ABY6LE44_9ARAC</name>
<feature type="domain" description="USP" evidence="10">
    <location>
        <begin position="52"/>
        <end position="425"/>
    </location>
</feature>
<evidence type="ECO:0000259" key="10">
    <source>
        <dbReference type="PROSITE" id="PS50235"/>
    </source>
</evidence>